<sequence length="279" mass="29546">MNITSNRYFAMLPVLFMAGCLGPNPLFSDCGEAWIIAADGAEGLTVDGEIKAIVVDGKNTEGNLCLGPDSAADVSNQGSPQYEALRALALLACEEQADIMNLVSNNCEESLTEPQHVGNCLVHKDLCGPVDETGGETMGETDDETTGETGDETTGDDAPLLTPSEFVTCVRDSCEVEQALIDQVLVADSSTFAADGTYLTPHMAASGEQDGWAFAGIVRGNLGDALGFENGDVVTEVAGEPVDSWAVVIDVANEALHAERVELVFVRDNVVHTRTYVRR</sequence>
<dbReference type="AlphaFoldDB" id="A0A2S9YM39"/>
<evidence type="ECO:0008006" key="4">
    <source>
        <dbReference type="Google" id="ProtNLM"/>
    </source>
</evidence>
<comment type="caution">
    <text evidence="2">The sequence shown here is derived from an EMBL/GenBank/DDBJ whole genome shotgun (WGS) entry which is preliminary data.</text>
</comment>
<dbReference type="Gene3D" id="2.30.42.10">
    <property type="match status" value="1"/>
</dbReference>
<dbReference type="SUPFAM" id="SSF50156">
    <property type="entry name" value="PDZ domain-like"/>
    <property type="match status" value="1"/>
</dbReference>
<name>A0A2S9YM39_9BACT</name>
<dbReference type="PROSITE" id="PS51257">
    <property type="entry name" value="PROKAR_LIPOPROTEIN"/>
    <property type="match status" value="1"/>
</dbReference>
<protein>
    <recommendedName>
        <fullName evidence="4">PDZ domain-containing protein</fullName>
    </recommendedName>
</protein>
<gene>
    <name evidence="2" type="ORF">ENSA7_41940</name>
</gene>
<reference evidence="2 3" key="1">
    <citation type="submission" date="2018-03" db="EMBL/GenBank/DDBJ databases">
        <title>Draft Genome Sequences of the Obligatory Marine Myxobacteria Enhygromyxa salina SWB007.</title>
        <authorList>
            <person name="Poehlein A."/>
            <person name="Moghaddam J.A."/>
            <person name="Harms H."/>
            <person name="Alanjari M."/>
            <person name="Koenig G.M."/>
            <person name="Daniel R."/>
            <person name="Schaeberle T.F."/>
        </authorList>
    </citation>
    <scope>NUCLEOTIDE SEQUENCE [LARGE SCALE GENOMIC DNA]</scope>
    <source>
        <strain evidence="2 3">SWB007</strain>
    </source>
</reference>
<feature type="compositionally biased region" description="Acidic residues" evidence="1">
    <location>
        <begin position="139"/>
        <end position="155"/>
    </location>
</feature>
<dbReference type="Proteomes" id="UP000238823">
    <property type="component" value="Unassembled WGS sequence"/>
</dbReference>
<evidence type="ECO:0000313" key="2">
    <source>
        <dbReference type="EMBL" id="PRQ06160.1"/>
    </source>
</evidence>
<feature type="region of interest" description="Disordered" evidence="1">
    <location>
        <begin position="131"/>
        <end position="161"/>
    </location>
</feature>
<dbReference type="InterPro" id="IPR036034">
    <property type="entry name" value="PDZ_sf"/>
</dbReference>
<evidence type="ECO:0000313" key="3">
    <source>
        <dbReference type="Proteomes" id="UP000238823"/>
    </source>
</evidence>
<evidence type="ECO:0000256" key="1">
    <source>
        <dbReference type="SAM" id="MobiDB-lite"/>
    </source>
</evidence>
<dbReference type="EMBL" id="PVNL01000083">
    <property type="protein sequence ID" value="PRQ06160.1"/>
    <property type="molecule type" value="Genomic_DNA"/>
</dbReference>
<proteinExistence type="predicted"/>
<accession>A0A2S9YM39</accession>
<organism evidence="2 3">
    <name type="scientific">Enhygromyxa salina</name>
    <dbReference type="NCBI Taxonomy" id="215803"/>
    <lineage>
        <taxon>Bacteria</taxon>
        <taxon>Pseudomonadati</taxon>
        <taxon>Myxococcota</taxon>
        <taxon>Polyangia</taxon>
        <taxon>Nannocystales</taxon>
        <taxon>Nannocystaceae</taxon>
        <taxon>Enhygromyxa</taxon>
    </lineage>
</organism>